<sequence length="127" mass="13172">MFGLELAIQEPVEWRTLEAPFGALQQVVVVARNVGSRSLTISNPAGVVGLSDDAFVDTEMATPVLMPSTVTLEPSEVVELSAALPPRSCSGEILDGGTYTVVPVVAVEDAGGSPVAVRGSLLTVEHQ</sequence>
<dbReference type="RefSeq" id="WP_272735839.1">
    <property type="nucleotide sequence ID" value="NZ_CP116942.1"/>
</dbReference>
<dbReference type="Proteomes" id="UP001216390">
    <property type="component" value="Chromosome"/>
</dbReference>
<dbReference type="EMBL" id="CP116942">
    <property type="protein sequence ID" value="WCO66316.1"/>
    <property type="molecule type" value="Genomic_DNA"/>
</dbReference>
<proteinExistence type="predicted"/>
<reference evidence="1" key="1">
    <citation type="submission" date="2023-01" db="EMBL/GenBank/DDBJ databases">
        <title>The diversity of Class Acidimicrobiia in South China Sea sediment environments and the proposal of Iamia marina sp. nov., a novel species of the genus Iamia.</title>
        <authorList>
            <person name="He Y."/>
            <person name="Tian X."/>
        </authorList>
    </citation>
    <scope>NUCLEOTIDE SEQUENCE</scope>
    <source>
        <strain evidence="1">DSM 19957</strain>
    </source>
</reference>
<protein>
    <submittedName>
        <fullName evidence="1">Uncharacterized protein</fullName>
    </submittedName>
</protein>
<dbReference type="KEGG" id="ima:PO878_17590"/>
<accession>A0AAE9Y684</accession>
<evidence type="ECO:0000313" key="1">
    <source>
        <dbReference type="EMBL" id="WCO66316.1"/>
    </source>
</evidence>
<evidence type="ECO:0000313" key="2">
    <source>
        <dbReference type="Proteomes" id="UP001216390"/>
    </source>
</evidence>
<organism evidence="1 2">
    <name type="scientific">Iamia majanohamensis</name>
    <dbReference type="NCBI Taxonomy" id="467976"/>
    <lineage>
        <taxon>Bacteria</taxon>
        <taxon>Bacillati</taxon>
        <taxon>Actinomycetota</taxon>
        <taxon>Acidimicrobiia</taxon>
        <taxon>Acidimicrobiales</taxon>
        <taxon>Iamiaceae</taxon>
        <taxon>Iamia</taxon>
    </lineage>
</organism>
<keyword evidence="2" id="KW-1185">Reference proteome</keyword>
<gene>
    <name evidence="1" type="ORF">PO878_17590</name>
</gene>
<name>A0AAE9Y684_9ACTN</name>
<dbReference type="AlphaFoldDB" id="A0AAE9Y684"/>